<sequence length="302" mass="35492">MFRHVKRFHSIADFIELKPHDANCDHEYNMAPVECGLNYEAKMKFINDYEIYMSLPIDNDIELENLTSMLNFDVVSYSKKLREEEISHFNKRFFDKVYKCMSSQNLYLVMYTIQLLDNITIYFFEYNQVMDFFDQQFVDAAINIPKKYPSLAKYALIFLYNLFFSSPIHFELSFPVYKELIELTKNMNDKDLIQKSINFVHLLVKNTTNKIEIPSKFLSDYITWAINHDILCVHFNEQKCSTCCKLNDAQSLGQIILSVSDEIVKTIPVEVISKFLNTLETKELLQSEMISQLRSKLGQEAA</sequence>
<keyword evidence="2" id="KW-1185">Reference proteome</keyword>
<dbReference type="Proteomes" id="UP000001542">
    <property type="component" value="Unassembled WGS sequence"/>
</dbReference>
<dbReference type="SUPFAM" id="SSF48371">
    <property type="entry name" value="ARM repeat"/>
    <property type="match status" value="1"/>
</dbReference>
<dbReference type="RefSeq" id="XP_001306657.1">
    <property type="nucleotide sequence ID" value="XM_001306656.1"/>
</dbReference>
<dbReference type="KEGG" id="tva:4751449"/>
<reference evidence="1" key="2">
    <citation type="journal article" date="2007" name="Science">
        <title>Draft genome sequence of the sexually transmitted pathogen Trichomonas vaginalis.</title>
        <authorList>
            <person name="Carlton J.M."/>
            <person name="Hirt R.P."/>
            <person name="Silva J.C."/>
            <person name="Delcher A.L."/>
            <person name="Schatz M."/>
            <person name="Zhao Q."/>
            <person name="Wortman J.R."/>
            <person name="Bidwell S.L."/>
            <person name="Alsmark U.C.M."/>
            <person name="Besteiro S."/>
            <person name="Sicheritz-Ponten T."/>
            <person name="Noel C.J."/>
            <person name="Dacks J.B."/>
            <person name="Foster P.G."/>
            <person name="Simillion C."/>
            <person name="Van de Peer Y."/>
            <person name="Miranda-Saavedra D."/>
            <person name="Barton G.J."/>
            <person name="Westrop G.D."/>
            <person name="Mueller S."/>
            <person name="Dessi D."/>
            <person name="Fiori P.L."/>
            <person name="Ren Q."/>
            <person name="Paulsen I."/>
            <person name="Zhang H."/>
            <person name="Bastida-Corcuera F.D."/>
            <person name="Simoes-Barbosa A."/>
            <person name="Brown M.T."/>
            <person name="Hayes R.D."/>
            <person name="Mukherjee M."/>
            <person name="Okumura C.Y."/>
            <person name="Schneider R."/>
            <person name="Smith A.J."/>
            <person name="Vanacova S."/>
            <person name="Villalvazo M."/>
            <person name="Haas B.J."/>
            <person name="Pertea M."/>
            <person name="Feldblyum T.V."/>
            <person name="Utterback T.R."/>
            <person name="Shu C.L."/>
            <person name="Osoegawa K."/>
            <person name="de Jong P.J."/>
            <person name="Hrdy I."/>
            <person name="Horvathova L."/>
            <person name="Zubacova Z."/>
            <person name="Dolezal P."/>
            <person name="Malik S.B."/>
            <person name="Logsdon J.M. Jr."/>
            <person name="Henze K."/>
            <person name="Gupta A."/>
            <person name="Wang C.C."/>
            <person name="Dunne R.L."/>
            <person name="Upcroft J.A."/>
            <person name="Upcroft P."/>
            <person name="White O."/>
            <person name="Salzberg S.L."/>
            <person name="Tang P."/>
            <person name="Chiu C.-H."/>
            <person name="Lee Y.-S."/>
            <person name="Embley T.M."/>
            <person name="Coombs G.H."/>
            <person name="Mottram J.C."/>
            <person name="Tachezy J."/>
            <person name="Fraser-Liggett C.M."/>
            <person name="Johnson P.J."/>
        </authorList>
    </citation>
    <scope>NUCLEOTIDE SEQUENCE [LARGE SCALE GENOMIC DNA]</scope>
    <source>
        <strain evidence="1">G3</strain>
    </source>
</reference>
<dbReference type="EMBL" id="DS113895">
    <property type="protein sequence ID" value="EAX93727.1"/>
    <property type="molecule type" value="Genomic_DNA"/>
</dbReference>
<dbReference type="AlphaFoldDB" id="A2FMZ8"/>
<organism evidence="1 2">
    <name type="scientific">Trichomonas vaginalis (strain ATCC PRA-98 / G3)</name>
    <dbReference type="NCBI Taxonomy" id="412133"/>
    <lineage>
        <taxon>Eukaryota</taxon>
        <taxon>Metamonada</taxon>
        <taxon>Parabasalia</taxon>
        <taxon>Trichomonadida</taxon>
        <taxon>Trichomonadidae</taxon>
        <taxon>Trichomonas</taxon>
    </lineage>
</organism>
<gene>
    <name evidence="1" type="ORF">TVAG_354660</name>
</gene>
<dbReference type="VEuPathDB" id="TrichDB:TVAG_354660"/>
<protein>
    <submittedName>
        <fullName evidence="1">Uncharacterized protein</fullName>
    </submittedName>
</protein>
<name>A2FMZ8_TRIV3</name>
<evidence type="ECO:0000313" key="1">
    <source>
        <dbReference type="EMBL" id="EAX93727.1"/>
    </source>
</evidence>
<reference evidence="1" key="1">
    <citation type="submission" date="2006-10" db="EMBL/GenBank/DDBJ databases">
        <authorList>
            <person name="Amadeo P."/>
            <person name="Zhao Q."/>
            <person name="Wortman J."/>
            <person name="Fraser-Liggett C."/>
            <person name="Carlton J."/>
        </authorList>
    </citation>
    <scope>NUCLEOTIDE SEQUENCE</scope>
    <source>
        <strain evidence="1">G3</strain>
    </source>
</reference>
<evidence type="ECO:0000313" key="2">
    <source>
        <dbReference type="Proteomes" id="UP000001542"/>
    </source>
</evidence>
<dbReference type="InParanoid" id="A2FMZ8"/>
<dbReference type="InterPro" id="IPR016024">
    <property type="entry name" value="ARM-type_fold"/>
</dbReference>
<accession>A2FMZ8</accession>
<proteinExistence type="predicted"/>
<dbReference type="VEuPathDB" id="TrichDB:TVAGG3_0833160"/>